<dbReference type="Pfam" id="PF00975">
    <property type="entry name" value="Thioesterase"/>
    <property type="match status" value="1"/>
</dbReference>
<protein>
    <submittedName>
        <fullName evidence="2">Thioesterase domain-containing protein</fullName>
    </submittedName>
</protein>
<dbReference type="SUPFAM" id="SSF53474">
    <property type="entry name" value="alpha/beta-Hydrolases"/>
    <property type="match status" value="1"/>
</dbReference>
<gene>
    <name evidence="2" type="ORF">BECKLFY1418B_GA0070995_10492</name>
</gene>
<dbReference type="Gene3D" id="3.40.50.1820">
    <property type="entry name" value="alpha/beta hydrolase"/>
    <property type="match status" value="1"/>
</dbReference>
<evidence type="ECO:0000259" key="1">
    <source>
        <dbReference type="Pfam" id="PF00975"/>
    </source>
</evidence>
<sequence>MLYLHALAGALGDEQPFYGLQMVGLDGESEPDTRVEAMAARYIREIRTVQADGPYLLGGHSLGGWVALEMAKQLRQEGEQVARLAIFDTTVPFG</sequence>
<name>A0A450UMC9_9GAMM</name>
<accession>A0A450UMC9</accession>
<evidence type="ECO:0000313" key="2">
    <source>
        <dbReference type="EMBL" id="VFJ93684.1"/>
    </source>
</evidence>
<proteinExistence type="predicted"/>
<dbReference type="InterPro" id="IPR029058">
    <property type="entry name" value="AB_hydrolase_fold"/>
</dbReference>
<reference evidence="2" key="1">
    <citation type="submission" date="2019-02" db="EMBL/GenBank/DDBJ databases">
        <authorList>
            <person name="Gruber-Vodicka R. H."/>
            <person name="Seah K. B. B."/>
        </authorList>
    </citation>
    <scope>NUCLEOTIDE SEQUENCE</scope>
    <source>
        <strain evidence="2">BECK_M7</strain>
    </source>
</reference>
<feature type="domain" description="Thioesterase" evidence="1">
    <location>
        <begin position="6"/>
        <end position="92"/>
    </location>
</feature>
<organism evidence="2">
    <name type="scientific">Candidatus Kentrum sp. LFY</name>
    <dbReference type="NCBI Taxonomy" id="2126342"/>
    <lineage>
        <taxon>Bacteria</taxon>
        <taxon>Pseudomonadati</taxon>
        <taxon>Pseudomonadota</taxon>
        <taxon>Gammaproteobacteria</taxon>
        <taxon>Candidatus Kentrum</taxon>
    </lineage>
</organism>
<dbReference type="InterPro" id="IPR001031">
    <property type="entry name" value="Thioesterase"/>
</dbReference>
<dbReference type="EMBL" id="CAADFF010000049">
    <property type="protein sequence ID" value="VFJ93684.1"/>
    <property type="molecule type" value="Genomic_DNA"/>
</dbReference>
<dbReference type="AlphaFoldDB" id="A0A450UMC9"/>